<name>A0A318GZE2_9BURK</name>
<evidence type="ECO:0000256" key="2">
    <source>
        <dbReference type="ARBA" id="ARBA00022842"/>
    </source>
</evidence>
<dbReference type="PANTHER" id="PTHR46470:SF4">
    <property type="entry name" value="5-AMINO-6-(5-PHOSPHO-D-RIBITYLAMINO)URACIL PHOSPHATASE YIGB"/>
    <property type="match status" value="1"/>
</dbReference>
<dbReference type="InterPro" id="IPR023214">
    <property type="entry name" value="HAD_sf"/>
</dbReference>
<dbReference type="GO" id="GO:0009231">
    <property type="term" value="P:riboflavin biosynthetic process"/>
    <property type="evidence" value="ECO:0007669"/>
    <property type="project" value="TreeGrafter"/>
</dbReference>
<keyword evidence="4" id="KW-1185">Reference proteome</keyword>
<dbReference type="SUPFAM" id="SSF56784">
    <property type="entry name" value="HAD-like"/>
    <property type="match status" value="1"/>
</dbReference>
<dbReference type="InterPro" id="IPR051400">
    <property type="entry name" value="HAD-like_hydrolase"/>
</dbReference>
<dbReference type="PANTHER" id="PTHR46470">
    <property type="entry name" value="N-ACYLNEURAMINATE-9-PHOSPHATASE"/>
    <property type="match status" value="1"/>
</dbReference>
<proteinExistence type="predicted"/>
<dbReference type="EMBL" id="QJJS01000011">
    <property type="protein sequence ID" value="PXW95018.1"/>
    <property type="molecule type" value="Genomic_DNA"/>
</dbReference>
<dbReference type="SFLD" id="SFLDG01129">
    <property type="entry name" value="C1.5:_HAD__Beta-PGM__Phosphata"/>
    <property type="match status" value="1"/>
</dbReference>
<dbReference type="GO" id="GO:0016787">
    <property type="term" value="F:hydrolase activity"/>
    <property type="evidence" value="ECO:0007669"/>
    <property type="project" value="UniProtKB-KW"/>
</dbReference>
<dbReference type="Gene3D" id="3.40.50.1000">
    <property type="entry name" value="HAD superfamily/HAD-like"/>
    <property type="match status" value="1"/>
</dbReference>
<gene>
    <name evidence="3" type="ORF">C7444_111102</name>
</gene>
<keyword evidence="1 3" id="KW-0378">Hydrolase</keyword>
<dbReference type="Pfam" id="PF00702">
    <property type="entry name" value="Hydrolase"/>
    <property type="match status" value="1"/>
</dbReference>
<dbReference type="SFLD" id="SFLDS00003">
    <property type="entry name" value="Haloacid_Dehalogenase"/>
    <property type="match status" value="1"/>
</dbReference>
<comment type="caution">
    <text evidence="3">The sequence shown here is derived from an EMBL/GenBank/DDBJ whole genome shotgun (WGS) entry which is preliminary data.</text>
</comment>
<sequence length="253" mass="27569">MGLMRVCDTLSMHAPPSLHALSFDLDDTLWPVAPAILQAERVLQQWLEQHAPVTVQRFPVERMRALREQVSRDCPDLAHDLTALRLEANRRALRASGEDPALAGPAFEVFFAERQRVTFYPDVERSLDRLAARWPLLALSNGNAELEATGLSRWFVGSVNARSVGVLKPDARIFAAACAHLRLSPGQVLHAGDDHRCDVRGAQAAGLHSAWIVRPDQAAHAAAAPDPDPVAPPVTGWHVTVGHLAELADRLGA</sequence>
<dbReference type="AlphaFoldDB" id="A0A318GZE2"/>
<evidence type="ECO:0000313" key="4">
    <source>
        <dbReference type="Proteomes" id="UP000247811"/>
    </source>
</evidence>
<dbReference type="Proteomes" id="UP000247811">
    <property type="component" value="Unassembled WGS sequence"/>
</dbReference>
<reference evidence="3 4" key="1">
    <citation type="submission" date="2018-05" db="EMBL/GenBank/DDBJ databases">
        <title>Genomic Encyclopedia of Type Strains, Phase IV (KMG-IV): sequencing the most valuable type-strain genomes for metagenomic binning, comparative biology and taxonomic classification.</title>
        <authorList>
            <person name="Goeker M."/>
        </authorList>
    </citation>
    <scope>NUCLEOTIDE SEQUENCE [LARGE SCALE GENOMIC DNA]</scope>
    <source>
        <strain evidence="3 4">DSM 566</strain>
    </source>
</reference>
<evidence type="ECO:0000256" key="1">
    <source>
        <dbReference type="ARBA" id="ARBA00022801"/>
    </source>
</evidence>
<accession>A0A318GZE2</accession>
<evidence type="ECO:0000313" key="3">
    <source>
        <dbReference type="EMBL" id="PXW95018.1"/>
    </source>
</evidence>
<dbReference type="Gene3D" id="1.20.120.1600">
    <property type="match status" value="1"/>
</dbReference>
<organism evidence="3 4">
    <name type="scientific">Sphaerotilus hippei</name>
    <dbReference type="NCBI Taxonomy" id="744406"/>
    <lineage>
        <taxon>Bacteria</taxon>
        <taxon>Pseudomonadati</taxon>
        <taxon>Pseudomonadota</taxon>
        <taxon>Betaproteobacteria</taxon>
        <taxon>Burkholderiales</taxon>
        <taxon>Sphaerotilaceae</taxon>
        <taxon>Sphaerotilus</taxon>
    </lineage>
</organism>
<dbReference type="InterPro" id="IPR036412">
    <property type="entry name" value="HAD-like_sf"/>
</dbReference>
<keyword evidence="2" id="KW-0460">Magnesium</keyword>
<protein>
    <submittedName>
        <fullName evidence="3">Putative hydrolase of the HAD superfamily</fullName>
    </submittedName>
</protein>